<name>A0A6L6YJD4_9BURK</name>
<evidence type="ECO:0000256" key="7">
    <source>
        <dbReference type="SAM" id="SignalP"/>
    </source>
</evidence>
<dbReference type="GO" id="GO:0046872">
    <property type="term" value="F:metal ion binding"/>
    <property type="evidence" value="ECO:0007669"/>
    <property type="project" value="UniProtKB-KW"/>
</dbReference>
<sequence length="250" mass="26960">MKTFALASLSALIFCGSAQAADINVAVAANFTAPMKDIAAVYEKETGNKVLASFGGTGQFFAQIKNGAPYQILFAADAKTPKKIEDEGLGVKGSARPYAYGKLVLWSATPDFVKESKDFLLEPAVKKIAVANPKLAPYGEAAYQTLEKWGMLDKVKNKFVTGDNIGKTYQFAKTSNAEVGFVALSQVYKGGKMTSGSGWVMPSDLYSPIRQDVVVLNLGKDNKDVAAFMKFMETSPKVRDIILSYGYGLE</sequence>
<dbReference type="RefSeq" id="WP_160335414.1">
    <property type="nucleotide sequence ID" value="NZ_WSRP01000019.1"/>
</dbReference>
<evidence type="ECO:0000313" key="9">
    <source>
        <dbReference type="Proteomes" id="UP000472580"/>
    </source>
</evidence>
<feature type="binding site" evidence="6">
    <location>
        <position position="165"/>
    </location>
    <ligand>
        <name>molybdate</name>
        <dbReference type="ChEBI" id="CHEBI:36264"/>
    </ligand>
</feature>
<dbReference type="GO" id="GO:0015689">
    <property type="term" value="P:molybdate ion transport"/>
    <property type="evidence" value="ECO:0007669"/>
    <property type="project" value="InterPro"/>
</dbReference>
<dbReference type="FunFam" id="3.40.190.10:FF:000035">
    <property type="entry name" value="Molybdate ABC transporter substrate-binding protein"/>
    <property type="match status" value="1"/>
</dbReference>
<evidence type="ECO:0000256" key="1">
    <source>
        <dbReference type="ARBA" id="ARBA00009175"/>
    </source>
</evidence>
<proteinExistence type="inferred from homology"/>
<evidence type="ECO:0000256" key="2">
    <source>
        <dbReference type="ARBA" id="ARBA00022505"/>
    </source>
</evidence>
<dbReference type="GO" id="GO:0030973">
    <property type="term" value="F:molybdate ion binding"/>
    <property type="evidence" value="ECO:0007669"/>
    <property type="project" value="InterPro"/>
</dbReference>
<evidence type="ECO:0000256" key="6">
    <source>
        <dbReference type="PIRSR" id="PIRSR004846-1"/>
    </source>
</evidence>
<protein>
    <submittedName>
        <fullName evidence="8">Molybdate ABC transporter substrate-binding protein</fullName>
    </submittedName>
</protein>
<dbReference type="AlphaFoldDB" id="A0A6L6YJD4"/>
<accession>A0A6L6YJD4</accession>
<dbReference type="Gene3D" id="3.40.190.10">
    <property type="entry name" value="Periplasmic binding protein-like II"/>
    <property type="match status" value="2"/>
</dbReference>
<keyword evidence="9" id="KW-1185">Reference proteome</keyword>
<reference evidence="8 9" key="1">
    <citation type="submission" date="2019-12" db="EMBL/GenBank/DDBJ databases">
        <title>Microbes associate with the intestines of laboratory mice.</title>
        <authorList>
            <person name="Navarre W."/>
            <person name="Wong E."/>
        </authorList>
    </citation>
    <scope>NUCLEOTIDE SEQUENCE [LARGE SCALE GENOMIC DNA]</scope>
    <source>
        <strain evidence="8 9">NM82_D38</strain>
    </source>
</reference>
<keyword evidence="2 6" id="KW-0500">Molybdenum</keyword>
<evidence type="ECO:0000256" key="5">
    <source>
        <dbReference type="ARBA" id="ARBA00062515"/>
    </source>
</evidence>
<organism evidence="8 9">
    <name type="scientific">Parasutterella muris</name>
    <dbReference type="NCBI Taxonomy" id="2565572"/>
    <lineage>
        <taxon>Bacteria</taxon>
        <taxon>Pseudomonadati</taxon>
        <taxon>Pseudomonadota</taxon>
        <taxon>Betaproteobacteria</taxon>
        <taxon>Burkholderiales</taxon>
        <taxon>Sutterellaceae</taxon>
        <taxon>Parasutterella</taxon>
    </lineage>
</organism>
<dbReference type="PANTHER" id="PTHR30632">
    <property type="entry name" value="MOLYBDATE-BINDING PERIPLASMIC PROTEIN"/>
    <property type="match status" value="1"/>
</dbReference>
<comment type="subunit">
    <text evidence="5">The complex is composed of two ATP-binding proteins (ModC), two transmembrane proteins (ModB) and a solute-binding protein (ModA).</text>
</comment>
<gene>
    <name evidence="8" type="primary">modA</name>
    <name evidence="8" type="ORF">E5987_07135</name>
</gene>
<comment type="caution">
    <text evidence="8">The sequence shown here is derived from an EMBL/GenBank/DDBJ whole genome shotgun (WGS) entry which is preliminary data.</text>
</comment>
<keyword evidence="4 7" id="KW-0732">Signal</keyword>
<dbReference type="SUPFAM" id="SSF53850">
    <property type="entry name" value="Periplasmic binding protein-like II"/>
    <property type="match status" value="1"/>
</dbReference>
<dbReference type="Proteomes" id="UP000472580">
    <property type="component" value="Unassembled WGS sequence"/>
</dbReference>
<dbReference type="OrthoDB" id="9785015at2"/>
<feature type="signal peptide" evidence="7">
    <location>
        <begin position="1"/>
        <end position="20"/>
    </location>
</feature>
<evidence type="ECO:0000256" key="4">
    <source>
        <dbReference type="ARBA" id="ARBA00022729"/>
    </source>
</evidence>
<keyword evidence="3 6" id="KW-0479">Metal-binding</keyword>
<dbReference type="NCBIfam" id="TIGR01256">
    <property type="entry name" value="modA"/>
    <property type="match status" value="1"/>
</dbReference>
<dbReference type="PANTHER" id="PTHR30632:SF14">
    <property type="entry name" value="TUNGSTATE_MOLYBDATE_CHROMATE-BINDING PROTEIN MODA"/>
    <property type="match status" value="1"/>
</dbReference>
<dbReference type="CDD" id="cd13539">
    <property type="entry name" value="PBP2_AvModA"/>
    <property type="match status" value="1"/>
</dbReference>
<feature type="chain" id="PRO_5026812460" evidence="7">
    <location>
        <begin position="21"/>
        <end position="250"/>
    </location>
</feature>
<evidence type="ECO:0000313" key="8">
    <source>
        <dbReference type="EMBL" id="MVX56982.1"/>
    </source>
</evidence>
<dbReference type="GO" id="GO:1901359">
    <property type="term" value="F:tungstate binding"/>
    <property type="evidence" value="ECO:0007669"/>
    <property type="project" value="UniProtKB-ARBA"/>
</dbReference>
<dbReference type="EMBL" id="WSRP01000019">
    <property type="protein sequence ID" value="MVX56982.1"/>
    <property type="molecule type" value="Genomic_DNA"/>
</dbReference>
<dbReference type="Pfam" id="PF13531">
    <property type="entry name" value="SBP_bac_11"/>
    <property type="match status" value="1"/>
</dbReference>
<dbReference type="InterPro" id="IPR050682">
    <property type="entry name" value="ModA/WtpA"/>
</dbReference>
<feature type="binding site" evidence="6">
    <location>
        <position position="57"/>
    </location>
    <ligand>
        <name>molybdate</name>
        <dbReference type="ChEBI" id="CHEBI:36264"/>
    </ligand>
</feature>
<comment type="similarity">
    <text evidence="1">Belongs to the bacterial solute-binding protein ModA family.</text>
</comment>
<dbReference type="PIRSF" id="PIRSF004846">
    <property type="entry name" value="ModA"/>
    <property type="match status" value="1"/>
</dbReference>
<dbReference type="InterPro" id="IPR044084">
    <property type="entry name" value="AvModA-like_subst-bd"/>
</dbReference>
<evidence type="ECO:0000256" key="3">
    <source>
        <dbReference type="ARBA" id="ARBA00022723"/>
    </source>
</evidence>
<dbReference type="InterPro" id="IPR005950">
    <property type="entry name" value="ModA"/>
</dbReference>